<organism evidence="3 4">
    <name type="scientific">Nocardioides zhouii</name>
    <dbReference type="NCBI Taxonomy" id="1168729"/>
    <lineage>
        <taxon>Bacteria</taxon>
        <taxon>Bacillati</taxon>
        <taxon>Actinomycetota</taxon>
        <taxon>Actinomycetes</taxon>
        <taxon>Propionibacteriales</taxon>
        <taxon>Nocardioidaceae</taxon>
        <taxon>Nocardioides</taxon>
    </lineage>
</organism>
<dbReference type="AlphaFoldDB" id="A0A4Q2SNQ6"/>
<comment type="caution">
    <text evidence="3">The sequence shown here is derived from an EMBL/GenBank/DDBJ whole genome shotgun (WGS) entry which is preliminary data.</text>
</comment>
<keyword evidence="2" id="KW-0808">Transferase</keyword>
<gene>
    <name evidence="3" type="ORF">EUA94_17350</name>
</gene>
<protein>
    <recommendedName>
        <fullName evidence="5">Alpha-1,2-fucosyltransferase</fullName>
    </recommendedName>
</protein>
<dbReference type="Pfam" id="PF01531">
    <property type="entry name" value="Glyco_transf_11"/>
    <property type="match status" value="1"/>
</dbReference>
<dbReference type="InterPro" id="IPR002516">
    <property type="entry name" value="Glyco_trans_11"/>
</dbReference>
<dbReference type="GO" id="GO:0008107">
    <property type="term" value="F:galactoside 2-alpha-L-fucosyltransferase activity"/>
    <property type="evidence" value="ECO:0007669"/>
    <property type="project" value="InterPro"/>
</dbReference>
<dbReference type="GO" id="GO:0005975">
    <property type="term" value="P:carbohydrate metabolic process"/>
    <property type="evidence" value="ECO:0007669"/>
    <property type="project" value="InterPro"/>
</dbReference>
<dbReference type="RefSeq" id="WP_129428156.1">
    <property type="nucleotide sequence ID" value="NZ_SDWV01000020.1"/>
</dbReference>
<keyword evidence="1" id="KW-0328">Glycosyltransferase</keyword>
<dbReference type="Proteomes" id="UP000291101">
    <property type="component" value="Unassembled WGS sequence"/>
</dbReference>
<evidence type="ECO:0008006" key="5">
    <source>
        <dbReference type="Google" id="ProtNLM"/>
    </source>
</evidence>
<dbReference type="OrthoDB" id="9794601at2"/>
<evidence type="ECO:0000256" key="1">
    <source>
        <dbReference type="ARBA" id="ARBA00022676"/>
    </source>
</evidence>
<evidence type="ECO:0000313" key="4">
    <source>
        <dbReference type="Proteomes" id="UP000291101"/>
    </source>
</evidence>
<proteinExistence type="predicted"/>
<keyword evidence="4" id="KW-1185">Reference proteome</keyword>
<sequence length="311" mass="35591">MSVQTGARAMASGMVQPVLSQVRQRVGKQVVNLTPEFMGFGNQLYLWTWAHAHRSEPVPHRVLIVDRSRYWLPFFPAIHPYLIERSEMSFWDARGHFYAYKTEHSGDPRGFTDESRADFVRDWILTSPALQGADSGALARDDVLTLNLRRGDFYSNPWHRPDYAFDVESYARLAVRRAIEQDGPVRRIHVVSDDRAWCRSHLGWLTSHADEVTEPPPSAQPIDHLRDVISSRRLVIANGTFSLWAAAISRVLLGAPQHTVWAPAFFQRRYGPGRCVEYDQDWSFVDELPDGWQPDWVLDGLDGDPARETSH</sequence>
<accession>A0A4Q2SNQ6</accession>
<reference evidence="3 4" key="1">
    <citation type="submission" date="2019-01" db="EMBL/GenBank/DDBJ databases">
        <title>Novel species of Nocardioides.</title>
        <authorList>
            <person name="Liu Q."/>
            <person name="X Y.-H."/>
        </authorList>
    </citation>
    <scope>NUCLEOTIDE SEQUENCE [LARGE SCALE GENOMIC DNA]</scope>
    <source>
        <strain evidence="3 4">HLT2-9</strain>
    </source>
</reference>
<dbReference type="GO" id="GO:0016020">
    <property type="term" value="C:membrane"/>
    <property type="evidence" value="ECO:0007669"/>
    <property type="project" value="InterPro"/>
</dbReference>
<evidence type="ECO:0000256" key="2">
    <source>
        <dbReference type="ARBA" id="ARBA00022679"/>
    </source>
</evidence>
<evidence type="ECO:0000313" key="3">
    <source>
        <dbReference type="EMBL" id="RYC05830.1"/>
    </source>
</evidence>
<dbReference type="EMBL" id="SDWV01000020">
    <property type="protein sequence ID" value="RYC05830.1"/>
    <property type="molecule type" value="Genomic_DNA"/>
</dbReference>
<name>A0A4Q2SNQ6_9ACTN</name>